<keyword evidence="2 4" id="KW-0863">Zinc-finger</keyword>
<dbReference type="SUPFAM" id="SSF90229">
    <property type="entry name" value="CCCH zinc finger"/>
    <property type="match status" value="1"/>
</dbReference>
<evidence type="ECO:0000259" key="5">
    <source>
        <dbReference type="PROSITE" id="PS50103"/>
    </source>
</evidence>
<dbReference type="SMART" id="SM00356">
    <property type="entry name" value="ZnF_C3H1"/>
    <property type="match status" value="1"/>
</dbReference>
<sequence length="1217" mass="133067">MQETRLASDAARSSTSAFRAAGWTLHQGPQGRDGRGAASAGVAIITDVPAQQVEMPQALLAYDGCVVALKEAIQWARDTGEDFGGCLDYGRRPASSGGHIPALGAPGATPGVAGVADHDLVTYRLRAYPEEDIRRWQPQRWLVATEPADWEAGWADYAADFDAAVMAFDLNRAPTSHTRAAPDPYQTLLERRLRRVARRASEAPKNGDARLRAKLTRDLDELADIFPDLPRAMGFDDVADYLNSKAEEEAQRARAARIRRWKHDIQEDVGAMARITAKVTTEACDVSQLGECPSKGAAAERLKASLDQLWGEAADFDTDRLRGFLDTLGPANPAAVREVHFDGHLLRRRARKAKRKAGGLDGWTGELVAALPLDFFDKLARIWTAIAKKGKLPLGWKQVRVAGIPKPDGGLRPLALTQLAWRLGASEMLAQLRPWFCAWMPECLHGGLPGRSVDAIHEQLGCLLDKRAVKRTFVGCTLRLQKGKADVRKCFDRVSPQAALAVLRWWGAPEWLAAILEDFYTEQGASLLQGCPFSPLLLNAMMGVWSRYVQTQADDIGMGIFLDDRTLWTRGRGAVQRLEVAARAGAFADSMLGFELHPGKLESFACTVEQREALMEHADVIGIPQTDFVLLGIPYRLTGHQAFDAKDVTKELRERGRRIRRVAVHTTTRARLASLLMISKFRFRSPWTRFARPTVRDWTSQVEAAVWGGPLATGRSAYLLWTFVGVDLRPDFAIIATVLTKEWLRLGRGGLGRRGLRVDDALAAVGWRTQGSWWLTPLGDFETEAMSLDTKTAGALATTATPLLRPHRLFARDGRALALRVAAAAASDGRDLERLHAPKDVEDWVGLLAGYLAAAEDDVLVATDGGAYLAGEHHRWRAASWAVALGEHVVSGLVEGEERTAAAGEREAFATLCKVVSLTGRRVRVLLDNLAIVQGARRRTAADFEEEELWTFWQGYRQVRDLMQLAWVPSHGKQSSWTPPVDWPEAGVCRDLNNRADAAATTQLSKVAPWFRALEARIKEGEAWCYRALNAQLLATEPWHTELKRAVAAKRTLTGRAIRAGRQAPMTSPELFLQVLQLQQLQALQALQASFPVATPAAAGTTDPALAAAALNPAALSALQTNAFAAAALPALPDVGLQDPSALKMTTHLPGQKVKTQMCRFYPYGTCSKGEACAFAHTELELGKPIIDGGPTAAPTPAANVMRPGDWICDCGNHNFA</sequence>
<evidence type="ECO:0000256" key="2">
    <source>
        <dbReference type="ARBA" id="ARBA00022771"/>
    </source>
</evidence>
<dbReference type="InterPro" id="IPR000477">
    <property type="entry name" value="RT_dom"/>
</dbReference>
<accession>A0A812IMX0</accession>
<keyword evidence="8" id="KW-1185">Reference proteome</keyword>
<evidence type="ECO:0000256" key="1">
    <source>
        <dbReference type="ARBA" id="ARBA00022723"/>
    </source>
</evidence>
<gene>
    <name evidence="7" type="primary">Cacna1h</name>
    <name evidence="7" type="ORF">SPIL2461_LOCUS368</name>
</gene>
<evidence type="ECO:0000256" key="3">
    <source>
        <dbReference type="ARBA" id="ARBA00022833"/>
    </source>
</evidence>
<dbReference type="InterPro" id="IPR000571">
    <property type="entry name" value="Znf_CCCH"/>
</dbReference>
<evidence type="ECO:0000256" key="4">
    <source>
        <dbReference type="PROSITE-ProRule" id="PRU00723"/>
    </source>
</evidence>
<name>A0A812IMX0_SYMPI</name>
<dbReference type="OrthoDB" id="423640at2759"/>
<dbReference type="PROSITE" id="PS50103">
    <property type="entry name" value="ZF_C3H1"/>
    <property type="match status" value="1"/>
</dbReference>
<dbReference type="PROSITE" id="PS50878">
    <property type="entry name" value="RT_POL"/>
    <property type="match status" value="1"/>
</dbReference>
<feature type="domain" description="Reverse transcriptase" evidence="6">
    <location>
        <begin position="385"/>
        <end position="635"/>
    </location>
</feature>
<feature type="domain" description="C3H1-type" evidence="5">
    <location>
        <begin position="1153"/>
        <end position="1180"/>
    </location>
</feature>
<keyword evidence="1 4" id="KW-0479">Metal-binding</keyword>
<dbReference type="EMBL" id="CAJNIZ010000250">
    <property type="protein sequence ID" value="CAE7156996.1"/>
    <property type="molecule type" value="Genomic_DNA"/>
</dbReference>
<dbReference type="PANTHER" id="PTHR19446">
    <property type="entry name" value="REVERSE TRANSCRIPTASES"/>
    <property type="match status" value="1"/>
</dbReference>
<dbReference type="GO" id="GO:0008270">
    <property type="term" value="F:zinc ion binding"/>
    <property type="evidence" value="ECO:0007669"/>
    <property type="project" value="UniProtKB-KW"/>
</dbReference>
<evidence type="ECO:0000313" key="7">
    <source>
        <dbReference type="EMBL" id="CAE7156996.1"/>
    </source>
</evidence>
<comment type="caution">
    <text evidence="7">The sequence shown here is derived from an EMBL/GenBank/DDBJ whole genome shotgun (WGS) entry which is preliminary data.</text>
</comment>
<evidence type="ECO:0000259" key="6">
    <source>
        <dbReference type="PROSITE" id="PS50878"/>
    </source>
</evidence>
<dbReference type="Gene3D" id="4.10.1000.10">
    <property type="entry name" value="Zinc finger, CCCH-type"/>
    <property type="match status" value="1"/>
</dbReference>
<keyword evidence="3 4" id="KW-0862">Zinc</keyword>
<dbReference type="InterPro" id="IPR036855">
    <property type="entry name" value="Znf_CCCH_sf"/>
</dbReference>
<feature type="zinc finger region" description="C3H1-type" evidence="4">
    <location>
        <begin position="1153"/>
        <end position="1180"/>
    </location>
</feature>
<dbReference type="Proteomes" id="UP000649617">
    <property type="component" value="Unassembled WGS sequence"/>
</dbReference>
<protein>
    <submittedName>
        <fullName evidence="7">Cacna1h protein</fullName>
    </submittedName>
</protein>
<evidence type="ECO:0000313" key="8">
    <source>
        <dbReference type="Proteomes" id="UP000649617"/>
    </source>
</evidence>
<proteinExistence type="predicted"/>
<dbReference type="Pfam" id="PF00078">
    <property type="entry name" value="RVT_1"/>
    <property type="match status" value="1"/>
</dbReference>
<dbReference type="AlphaFoldDB" id="A0A812IMX0"/>
<dbReference type="InterPro" id="IPR043502">
    <property type="entry name" value="DNA/RNA_pol_sf"/>
</dbReference>
<dbReference type="SUPFAM" id="SSF56672">
    <property type="entry name" value="DNA/RNA polymerases"/>
    <property type="match status" value="1"/>
</dbReference>
<feature type="non-terminal residue" evidence="7">
    <location>
        <position position="1217"/>
    </location>
</feature>
<reference evidence="7" key="1">
    <citation type="submission" date="2021-02" db="EMBL/GenBank/DDBJ databases">
        <authorList>
            <person name="Dougan E. K."/>
            <person name="Rhodes N."/>
            <person name="Thang M."/>
            <person name="Chan C."/>
        </authorList>
    </citation>
    <scope>NUCLEOTIDE SEQUENCE</scope>
</reference>
<organism evidence="7 8">
    <name type="scientific">Symbiodinium pilosum</name>
    <name type="common">Dinoflagellate</name>
    <dbReference type="NCBI Taxonomy" id="2952"/>
    <lineage>
        <taxon>Eukaryota</taxon>
        <taxon>Sar</taxon>
        <taxon>Alveolata</taxon>
        <taxon>Dinophyceae</taxon>
        <taxon>Suessiales</taxon>
        <taxon>Symbiodiniaceae</taxon>
        <taxon>Symbiodinium</taxon>
    </lineage>
</organism>